<dbReference type="PANTHER" id="PTHR11947:SF3">
    <property type="entry name" value="[PYRUVATE DEHYDROGENASE (ACETYL-TRANSFERRING)] KINASE, MITOCHONDRIAL"/>
    <property type="match status" value="1"/>
</dbReference>
<dbReference type="Gene3D" id="3.30.565.10">
    <property type="entry name" value="Histidine kinase-like ATPase, C-terminal domain"/>
    <property type="match status" value="1"/>
</dbReference>
<evidence type="ECO:0000256" key="9">
    <source>
        <dbReference type="ARBA" id="ARBA00048201"/>
    </source>
</evidence>
<evidence type="ECO:0000259" key="12">
    <source>
        <dbReference type="PROSITE" id="PS50109"/>
    </source>
</evidence>
<dbReference type="PROSITE" id="PS50109">
    <property type="entry name" value="HIS_KIN"/>
    <property type="match status" value="1"/>
</dbReference>
<dbReference type="Proteomes" id="UP000887574">
    <property type="component" value="Unplaced"/>
</dbReference>
<keyword evidence="3 10" id="KW-0808">Transferase</keyword>
<evidence type="ECO:0000256" key="11">
    <source>
        <dbReference type="SAM" id="MobiDB-lite"/>
    </source>
</evidence>
<dbReference type="FunFam" id="3.30.565.10:FF:000007">
    <property type="entry name" value="Mitochondrial pyruvate dehydrogenase kinase isoform 2"/>
    <property type="match status" value="1"/>
</dbReference>
<comment type="similarity">
    <text evidence="2 10">Belongs to the PDK/BCKDK protein kinase family.</text>
</comment>
<accession>A0A915CQM2</accession>
<dbReference type="GO" id="GO:0010906">
    <property type="term" value="P:regulation of glucose metabolic process"/>
    <property type="evidence" value="ECO:0007669"/>
    <property type="project" value="TreeGrafter"/>
</dbReference>
<dbReference type="GO" id="GO:0005524">
    <property type="term" value="F:ATP binding"/>
    <property type="evidence" value="ECO:0007669"/>
    <property type="project" value="UniProtKB-UniRule"/>
</dbReference>
<dbReference type="SMART" id="SM00387">
    <property type="entry name" value="HATPase_c"/>
    <property type="match status" value="1"/>
</dbReference>
<keyword evidence="7" id="KW-0809">Transit peptide</keyword>
<keyword evidence="13" id="KW-1185">Reference proteome</keyword>
<proteinExistence type="inferred from homology"/>
<dbReference type="WBParaSite" id="jg11479">
    <property type="protein sequence ID" value="jg11479"/>
    <property type="gene ID" value="jg11479"/>
</dbReference>
<dbReference type="SUPFAM" id="SSF69012">
    <property type="entry name" value="alpha-ketoacid dehydrogenase kinase, N-terminal domain"/>
    <property type="match status" value="1"/>
</dbReference>
<evidence type="ECO:0000256" key="1">
    <source>
        <dbReference type="ARBA" id="ARBA00004305"/>
    </source>
</evidence>
<dbReference type="InterPro" id="IPR036890">
    <property type="entry name" value="HATPase_C_sf"/>
</dbReference>
<protein>
    <recommendedName>
        <fullName evidence="10">Protein-serine/threonine kinase</fullName>
        <ecNumber evidence="10">2.7.11.-</ecNumber>
    </recommendedName>
</protein>
<dbReference type="GO" id="GO:0005759">
    <property type="term" value="C:mitochondrial matrix"/>
    <property type="evidence" value="ECO:0007669"/>
    <property type="project" value="UniProtKB-SubCell"/>
</dbReference>
<keyword evidence="6 10" id="KW-0067">ATP-binding</keyword>
<keyword evidence="4 10" id="KW-0547">Nucleotide-binding</keyword>
<evidence type="ECO:0000256" key="6">
    <source>
        <dbReference type="ARBA" id="ARBA00022840"/>
    </source>
</evidence>
<sequence length="420" mass="48044">MLSSGGGQVQWLKPLDFYSRFRPASLTMKQYLDFGRTGTAESSYQFLRTELLVRMSNIMKEFDLLPLSLLQTPSAQLVEGWYKQSFEELLQFRDLEPSKETNTKFNNQIRQILRRHNTVVETMAEAIIELKESSGIDMASERNIQYFLDRFYLNRISIRMLQNQHLSIFAECGPESNGHVGHIDPHCNVREIIIDAYENARALCEQHYCVAPYLDLHCVDTIARASETHADEHEVTVPLVPLHLYYIVFEVIKNAMRATIDHHARADQLPEIKVMVILGNENLSIKVSDQGGGVPQRKLDHLFHYLYSTAPQPRRNQSSTPFAGYGYGLPISRLYARYFLGDLFLFSMEGWGTDACIHFKANPAEASELLPVYGSYSRRILSDISPKVPDWCFQERKTPKTITPPETSRIDDSPTKIATA</sequence>
<keyword evidence="8 10" id="KW-0496">Mitochondrion</keyword>
<evidence type="ECO:0000313" key="14">
    <source>
        <dbReference type="WBParaSite" id="jg11479"/>
    </source>
</evidence>
<dbReference type="AlphaFoldDB" id="A0A915CQM2"/>
<dbReference type="InterPro" id="IPR003594">
    <property type="entry name" value="HATPase_dom"/>
</dbReference>
<evidence type="ECO:0000256" key="4">
    <source>
        <dbReference type="ARBA" id="ARBA00022741"/>
    </source>
</evidence>
<dbReference type="InterPro" id="IPR018955">
    <property type="entry name" value="BCDHK/PDK_N"/>
</dbReference>
<keyword evidence="5 10" id="KW-0418">Kinase</keyword>
<evidence type="ECO:0000256" key="3">
    <source>
        <dbReference type="ARBA" id="ARBA00022679"/>
    </source>
</evidence>
<dbReference type="EC" id="2.7.11.-" evidence="10"/>
<dbReference type="CDD" id="cd16929">
    <property type="entry name" value="HATPase_PDK-like"/>
    <property type="match status" value="1"/>
</dbReference>
<dbReference type="SUPFAM" id="SSF55874">
    <property type="entry name" value="ATPase domain of HSP90 chaperone/DNA topoisomerase II/histidine kinase"/>
    <property type="match status" value="1"/>
</dbReference>
<comment type="catalytic activity">
    <reaction evidence="9">
        <text>L-seryl-[pyruvate dehydrogenase E1 alpha subunit] + ATP = O-phospho-L-seryl-[pyruvate dehydrogenase E1 alpha subunit] + ADP + H(+)</text>
        <dbReference type="Rhea" id="RHEA:23052"/>
        <dbReference type="Rhea" id="RHEA-COMP:13689"/>
        <dbReference type="Rhea" id="RHEA-COMP:13690"/>
        <dbReference type="ChEBI" id="CHEBI:15378"/>
        <dbReference type="ChEBI" id="CHEBI:29999"/>
        <dbReference type="ChEBI" id="CHEBI:30616"/>
        <dbReference type="ChEBI" id="CHEBI:83421"/>
        <dbReference type="ChEBI" id="CHEBI:456216"/>
        <dbReference type="EC" id="2.7.11.2"/>
    </reaction>
</comment>
<evidence type="ECO:0000256" key="2">
    <source>
        <dbReference type="ARBA" id="ARBA00006155"/>
    </source>
</evidence>
<comment type="subcellular location">
    <subcellularLocation>
        <location evidence="1 10">Mitochondrion matrix</location>
    </subcellularLocation>
</comment>
<dbReference type="Pfam" id="PF10436">
    <property type="entry name" value="BCDHK_Adom3"/>
    <property type="match status" value="1"/>
</dbReference>
<evidence type="ECO:0000256" key="10">
    <source>
        <dbReference type="RuleBase" id="RU366032"/>
    </source>
</evidence>
<feature type="region of interest" description="Disordered" evidence="11">
    <location>
        <begin position="398"/>
        <end position="420"/>
    </location>
</feature>
<dbReference type="InterPro" id="IPR039028">
    <property type="entry name" value="BCKD/PDK"/>
</dbReference>
<dbReference type="PANTHER" id="PTHR11947">
    <property type="entry name" value="PYRUVATE DEHYDROGENASE KINASE"/>
    <property type="match status" value="1"/>
</dbReference>
<dbReference type="Pfam" id="PF02518">
    <property type="entry name" value="HATPase_c"/>
    <property type="match status" value="1"/>
</dbReference>
<evidence type="ECO:0000256" key="8">
    <source>
        <dbReference type="ARBA" id="ARBA00023128"/>
    </source>
</evidence>
<evidence type="ECO:0000256" key="7">
    <source>
        <dbReference type="ARBA" id="ARBA00022946"/>
    </source>
</evidence>
<feature type="domain" description="Histidine kinase" evidence="12">
    <location>
        <begin position="241"/>
        <end position="363"/>
    </location>
</feature>
<organism evidence="13 14">
    <name type="scientific">Ditylenchus dipsaci</name>
    <dbReference type="NCBI Taxonomy" id="166011"/>
    <lineage>
        <taxon>Eukaryota</taxon>
        <taxon>Metazoa</taxon>
        <taxon>Ecdysozoa</taxon>
        <taxon>Nematoda</taxon>
        <taxon>Chromadorea</taxon>
        <taxon>Rhabditida</taxon>
        <taxon>Tylenchina</taxon>
        <taxon>Tylenchomorpha</taxon>
        <taxon>Sphaerularioidea</taxon>
        <taxon>Anguinidae</taxon>
        <taxon>Anguininae</taxon>
        <taxon>Ditylenchus</taxon>
    </lineage>
</organism>
<reference evidence="14" key="1">
    <citation type="submission" date="2022-11" db="UniProtKB">
        <authorList>
            <consortium name="WormBaseParasite"/>
        </authorList>
    </citation>
    <scope>IDENTIFICATION</scope>
</reference>
<dbReference type="GO" id="GO:0004740">
    <property type="term" value="F:pyruvate dehydrogenase (acetyl-transferring) kinase activity"/>
    <property type="evidence" value="ECO:0007669"/>
    <property type="project" value="UniProtKB-EC"/>
</dbReference>
<dbReference type="InterPro" id="IPR036784">
    <property type="entry name" value="AK/P_DHK_N_sf"/>
</dbReference>
<name>A0A915CQM2_9BILA</name>
<evidence type="ECO:0000256" key="5">
    <source>
        <dbReference type="ARBA" id="ARBA00022777"/>
    </source>
</evidence>
<evidence type="ECO:0000313" key="13">
    <source>
        <dbReference type="Proteomes" id="UP000887574"/>
    </source>
</evidence>
<dbReference type="InterPro" id="IPR005467">
    <property type="entry name" value="His_kinase_dom"/>
</dbReference>
<dbReference type="Gene3D" id="1.20.140.20">
    <property type="entry name" value="Alpha-ketoacid/pyruvate dehydrogenase kinase, N-terminal domain"/>
    <property type="match status" value="1"/>
</dbReference>